<feature type="signal peptide" evidence="4">
    <location>
        <begin position="1"/>
        <end position="17"/>
    </location>
</feature>
<dbReference type="PANTHER" id="PTHR43976">
    <property type="entry name" value="SHORT CHAIN DEHYDROGENASE"/>
    <property type="match status" value="1"/>
</dbReference>
<proteinExistence type="inferred from homology"/>
<dbReference type="InterPro" id="IPR036291">
    <property type="entry name" value="NAD(P)-bd_dom_sf"/>
</dbReference>
<keyword evidence="6" id="KW-1185">Reference proteome</keyword>
<evidence type="ECO:0000256" key="3">
    <source>
        <dbReference type="RuleBase" id="RU000363"/>
    </source>
</evidence>
<comment type="similarity">
    <text evidence="1 3">Belongs to the short-chain dehydrogenases/reductases (SDR) family.</text>
</comment>
<gene>
    <name evidence="5" type="ORF">QQX98_011319</name>
</gene>
<dbReference type="InterPro" id="IPR002347">
    <property type="entry name" value="SDR_fam"/>
</dbReference>
<dbReference type="PRINTS" id="PR00080">
    <property type="entry name" value="SDRFAMILY"/>
</dbReference>
<evidence type="ECO:0000256" key="4">
    <source>
        <dbReference type="SAM" id="SignalP"/>
    </source>
</evidence>
<sequence length="274" mass="28929">MVRVWFVTGSSRGLGLAVVEAILASGDSVVATARKTDSIDHLVEKYSSDRILAVPLDVTNNDQVLAAVDAAVKAFGRIDVVVNNAGYADIASIEDISLESFRAQIETLFFGVVYVSKAVLPVMRKQGSGHIIQVSSIGGRVATPGLAAYQSAKWAIGGFSTSLSQEVAPFGIKVTVLEPGGMHTELGSSLMQPIPVSEGYEQTVGEFFKAVENSVKSWSPTAGIARIILDVSKVAEPPLRLLAGADTVEVAKMTSELLAASDEKWRDVTMSASS</sequence>
<dbReference type="CDD" id="cd05374">
    <property type="entry name" value="17beta-HSD-like_SDR_c"/>
    <property type="match status" value="1"/>
</dbReference>
<dbReference type="PRINTS" id="PR00081">
    <property type="entry name" value="GDHRDH"/>
</dbReference>
<organism evidence="5 6">
    <name type="scientific">Neonectria punicea</name>
    <dbReference type="NCBI Taxonomy" id="979145"/>
    <lineage>
        <taxon>Eukaryota</taxon>
        <taxon>Fungi</taxon>
        <taxon>Dikarya</taxon>
        <taxon>Ascomycota</taxon>
        <taxon>Pezizomycotina</taxon>
        <taxon>Sordariomycetes</taxon>
        <taxon>Hypocreomycetidae</taxon>
        <taxon>Hypocreales</taxon>
        <taxon>Nectriaceae</taxon>
        <taxon>Neonectria</taxon>
    </lineage>
</organism>
<dbReference type="EMBL" id="JAZAVJ010000273">
    <property type="protein sequence ID" value="KAK7402921.1"/>
    <property type="molecule type" value="Genomic_DNA"/>
</dbReference>
<evidence type="ECO:0000313" key="5">
    <source>
        <dbReference type="EMBL" id="KAK7402921.1"/>
    </source>
</evidence>
<name>A0ABR1GM28_9HYPO</name>
<dbReference type="SUPFAM" id="SSF51735">
    <property type="entry name" value="NAD(P)-binding Rossmann-fold domains"/>
    <property type="match status" value="1"/>
</dbReference>
<dbReference type="InterPro" id="IPR051911">
    <property type="entry name" value="SDR_oxidoreductase"/>
</dbReference>
<protein>
    <submittedName>
        <fullName evidence="5">Uncharacterized protein</fullName>
    </submittedName>
</protein>
<keyword evidence="2" id="KW-0560">Oxidoreductase</keyword>
<evidence type="ECO:0000256" key="1">
    <source>
        <dbReference type="ARBA" id="ARBA00006484"/>
    </source>
</evidence>
<keyword evidence="4" id="KW-0732">Signal</keyword>
<dbReference type="Pfam" id="PF00106">
    <property type="entry name" value="adh_short"/>
    <property type="match status" value="1"/>
</dbReference>
<dbReference type="PANTHER" id="PTHR43976:SF16">
    <property type="entry name" value="SHORT-CHAIN DEHYDROGENASE_REDUCTASE FAMILY PROTEIN"/>
    <property type="match status" value="1"/>
</dbReference>
<dbReference type="Gene3D" id="3.40.50.720">
    <property type="entry name" value="NAD(P)-binding Rossmann-like Domain"/>
    <property type="match status" value="1"/>
</dbReference>
<evidence type="ECO:0000256" key="2">
    <source>
        <dbReference type="ARBA" id="ARBA00023002"/>
    </source>
</evidence>
<accession>A0ABR1GM28</accession>
<comment type="caution">
    <text evidence="5">The sequence shown here is derived from an EMBL/GenBank/DDBJ whole genome shotgun (WGS) entry which is preliminary data.</text>
</comment>
<feature type="chain" id="PRO_5045282721" evidence="4">
    <location>
        <begin position="18"/>
        <end position="274"/>
    </location>
</feature>
<dbReference type="Proteomes" id="UP001498476">
    <property type="component" value="Unassembled WGS sequence"/>
</dbReference>
<reference evidence="5 6" key="1">
    <citation type="journal article" date="2025" name="Microbiol. Resour. Announc.">
        <title>Draft genome sequences for Neonectria magnoliae and Neonectria punicea, canker pathogens of Liriodendron tulipifera and Acer saccharum in West Virginia.</title>
        <authorList>
            <person name="Petronek H.M."/>
            <person name="Kasson M.T."/>
            <person name="Metheny A.M."/>
            <person name="Stauder C.M."/>
            <person name="Lovett B."/>
            <person name="Lynch S.C."/>
            <person name="Garnas J.R."/>
            <person name="Kasson L.R."/>
            <person name="Stajich J.E."/>
        </authorList>
    </citation>
    <scope>NUCLEOTIDE SEQUENCE [LARGE SCALE GENOMIC DNA]</scope>
    <source>
        <strain evidence="5 6">NRRL 64653</strain>
    </source>
</reference>
<evidence type="ECO:0000313" key="6">
    <source>
        <dbReference type="Proteomes" id="UP001498476"/>
    </source>
</evidence>